<evidence type="ECO:0000313" key="2">
    <source>
        <dbReference type="EMBL" id="OBR84469.1"/>
    </source>
</evidence>
<gene>
    <name evidence="2" type="ORF">I303_05327</name>
    <name evidence="3" type="ORF">I303_105226</name>
</gene>
<name>A0A1A6A335_9TREE</name>
<dbReference type="OrthoDB" id="10550125at2759"/>
<feature type="region of interest" description="Disordered" evidence="1">
    <location>
        <begin position="76"/>
        <end position="95"/>
    </location>
</feature>
<dbReference type="KEGG" id="kdj:28969026"/>
<feature type="compositionally biased region" description="Low complexity" evidence="1">
    <location>
        <begin position="220"/>
        <end position="232"/>
    </location>
</feature>
<dbReference type="VEuPathDB" id="FungiDB:I303_05327"/>
<organism evidence="2">
    <name type="scientific">Kwoniella dejecticola CBS 10117</name>
    <dbReference type="NCBI Taxonomy" id="1296121"/>
    <lineage>
        <taxon>Eukaryota</taxon>
        <taxon>Fungi</taxon>
        <taxon>Dikarya</taxon>
        <taxon>Basidiomycota</taxon>
        <taxon>Agaricomycotina</taxon>
        <taxon>Tremellomycetes</taxon>
        <taxon>Tremellales</taxon>
        <taxon>Cryptococcaceae</taxon>
        <taxon>Kwoniella</taxon>
    </lineage>
</organism>
<evidence type="ECO:0000256" key="1">
    <source>
        <dbReference type="SAM" id="MobiDB-lite"/>
    </source>
</evidence>
<feature type="compositionally biased region" description="Polar residues" evidence="1">
    <location>
        <begin position="47"/>
        <end position="71"/>
    </location>
</feature>
<feature type="compositionally biased region" description="Basic and acidic residues" evidence="1">
    <location>
        <begin position="124"/>
        <end position="133"/>
    </location>
</feature>
<dbReference type="RefSeq" id="XP_018262311.1">
    <property type="nucleotide sequence ID" value="XM_018408620.1"/>
</dbReference>
<reference evidence="2" key="1">
    <citation type="submission" date="2013-07" db="EMBL/GenBank/DDBJ databases">
        <title>The Genome Sequence of Cryptococcus dejecticola CBS10117.</title>
        <authorList>
            <consortium name="The Broad Institute Genome Sequencing Platform"/>
            <person name="Cuomo C."/>
            <person name="Litvintseva A."/>
            <person name="Chen Y."/>
            <person name="Heitman J."/>
            <person name="Sun S."/>
            <person name="Springer D."/>
            <person name="Dromer F."/>
            <person name="Young S.K."/>
            <person name="Zeng Q."/>
            <person name="Gargeya S."/>
            <person name="Fitzgerald M."/>
            <person name="Abouelleil A."/>
            <person name="Alvarado L."/>
            <person name="Berlin A.M."/>
            <person name="Chapman S.B."/>
            <person name="Dewar J."/>
            <person name="Goldberg J."/>
            <person name="Griggs A."/>
            <person name="Gujja S."/>
            <person name="Hansen M."/>
            <person name="Howarth C."/>
            <person name="Imamovic A."/>
            <person name="Larimer J."/>
            <person name="McCowan C."/>
            <person name="Murphy C."/>
            <person name="Pearson M."/>
            <person name="Priest M."/>
            <person name="Roberts A."/>
            <person name="Saif S."/>
            <person name="Shea T."/>
            <person name="Sykes S."/>
            <person name="Wortman J."/>
            <person name="Nusbaum C."/>
            <person name="Birren B."/>
        </authorList>
    </citation>
    <scope>NUCLEOTIDE SEQUENCE [LARGE SCALE GENOMIC DNA]</scope>
    <source>
        <strain evidence="2">CBS 10117</strain>
    </source>
</reference>
<feature type="compositionally biased region" description="Polar residues" evidence="1">
    <location>
        <begin position="134"/>
        <end position="143"/>
    </location>
</feature>
<accession>A0A1A6A335</accession>
<proteinExistence type="predicted"/>
<dbReference type="AlphaFoldDB" id="A0A1A6A335"/>
<evidence type="ECO:0000313" key="3">
    <source>
        <dbReference type="EMBL" id="WWC62629.1"/>
    </source>
</evidence>
<reference evidence="3" key="2">
    <citation type="submission" date="2013-07" db="EMBL/GenBank/DDBJ databases">
        <authorList>
            <consortium name="The Broad Institute Genome Sequencing Platform"/>
            <person name="Cuomo C."/>
            <person name="Litvintseva A."/>
            <person name="Chen Y."/>
            <person name="Heitman J."/>
            <person name="Sun S."/>
            <person name="Springer D."/>
            <person name="Dromer F."/>
            <person name="Young S.K."/>
            <person name="Zeng Q."/>
            <person name="Gargeya S."/>
            <person name="Fitzgerald M."/>
            <person name="Abouelleil A."/>
            <person name="Alvarado L."/>
            <person name="Berlin A.M."/>
            <person name="Chapman S.B."/>
            <person name="Dewar J."/>
            <person name="Goldberg J."/>
            <person name="Griggs A."/>
            <person name="Gujja S."/>
            <person name="Hansen M."/>
            <person name="Howarth C."/>
            <person name="Imamovic A."/>
            <person name="Larimer J."/>
            <person name="McCowan C."/>
            <person name="Murphy C."/>
            <person name="Pearson M."/>
            <person name="Priest M."/>
            <person name="Roberts A."/>
            <person name="Saif S."/>
            <person name="Shea T."/>
            <person name="Sykes S."/>
            <person name="Wortman J."/>
            <person name="Nusbaum C."/>
            <person name="Birren B."/>
        </authorList>
    </citation>
    <scope>NUCLEOTIDE SEQUENCE</scope>
    <source>
        <strain evidence="3">CBS 10117</strain>
    </source>
</reference>
<protein>
    <submittedName>
        <fullName evidence="2">Uncharacterized protein</fullName>
    </submittedName>
</protein>
<feature type="region of interest" description="Disordered" evidence="1">
    <location>
        <begin position="100"/>
        <end position="275"/>
    </location>
</feature>
<reference evidence="3" key="3">
    <citation type="submission" date="2024-02" db="EMBL/GenBank/DDBJ databases">
        <title>Comparative genomics of Cryptococcus and Kwoniella reveals pathogenesis evolution and contrasting modes of karyotype evolution via chromosome fusion or intercentromeric recombination.</title>
        <authorList>
            <person name="Coelho M.A."/>
            <person name="David-Palma M."/>
            <person name="Shea T."/>
            <person name="Bowers K."/>
            <person name="McGinley-Smith S."/>
            <person name="Mohammad A.W."/>
            <person name="Gnirke A."/>
            <person name="Yurkov A.M."/>
            <person name="Nowrousian M."/>
            <person name="Sun S."/>
            <person name="Cuomo C.A."/>
            <person name="Heitman J."/>
        </authorList>
    </citation>
    <scope>NUCLEOTIDE SEQUENCE</scope>
    <source>
        <strain evidence="3">CBS 10117</strain>
    </source>
</reference>
<dbReference type="GeneID" id="28969026"/>
<sequence length="517" mass="57533">MPSGPNRMIRAMKSFANLGRRPDPVTTPPVDLYEPPDPTPYIMPETQLHNTSTHHQSQTQRHNTSTHLHPQLLGSTSHRTAKPLSGHPTLASAGNGQAALRVANPGPSEGRSENRQTSRSTHPTQDHSTRDHSTQSYPTQTTLDPRDYRTVSNEKAAHSSSSRLAAPTNHQGRSESHISLASNQARPARPSPVNPSSNTGHDKTRTPGPRSTSARPREGNAAASSTNPPSSSRGHRNQPRDASASLHPPTAEDRGRNRRAHDAALSTARPISTGETLLPTYSQVGRDAPLRHNTAPMGIEQTLFTTPQMEIRTDVKLRTRYDLSCSQCLFIYKRKGSTWDLVGECPTHSWTRARPRGPTSIEGDRMGPSDYYYACNACGKISSRLLNGTFYETQCTSKKCRGEVRPLIFNPNNLPPDEKQYCCWNCRSQTNGPVQYECKELGQWKWQYMNWCRTCTNWVQIIPVEFKRDPVFICPYSECHLGYEAAQNGQVCPSCSAKYTEAEAIRQKCIIEQSTHT</sequence>
<feature type="compositionally biased region" description="Polar residues" evidence="1">
    <location>
        <begin position="150"/>
        <end position="185"/>
    </location>
</feature>
<keyword evidence="4" id="KW-1185">Reference proteome</keyword>
<dbReference type="EMBL" id="CP144535">
    <property type="protein sequence ID" value="WWC62629.1"/>
    <property type="molecule type" value="Genomic_DNA"/>
</dbReference>
<dbReference type="EMBL" id="KI894032">
    <property type="protein sequence ID" value="OBR84469.1"/>
    <property type="molecule type" value="Genomic_DNA"/>
</dbReference>
<dbReference type="Proteomes" id="UP000078595">
    <property type="component" value="Chromosome 6"/>
</dbReference>
<feature type="region of interest" description="Disordered" evidence="1">
    <location>
        <begin position="1"/>
        <end position="71"/>
    </location>
</feature>
<evidence type="ECO:0000313" key="4">
    <source>
        <dbReference type="Proteomes" id="UP000078595"/>
    </source>
</evidence>